<evidence type="ECO:0000313" key="3">
    <source>
        <dbReference type="Proteomes" id="UP001139308"/>
    </source>
</evidence>
<sequence length="114" mass="11913">MFDIPRSTTVIALVALCAVAHATQPAHLVGHIDIPGVSLNSFDIRFAEQGIYALADQSNASVDLIGTHNRRFLAKLGGFAGVRKADLGRPNGVVIVGGHQVWAGDGAAVSRSLK</sequence>
<dbReference type="RefSeq" id="WP_238468974.1">
    <property type="nucleotide sequence ID" value="NZ_JAKLJA010000087.1"/>
</dbReference>
<name>A0A9X1UPU7_9BURK</name>
<feature type="signal peptide" evidence="1">
    <location>
        <begin position="1"/>
        <end position="22"/>
    </location>
</feature>
<keyword evidence="3" id="KW-1185">Reference proteome</keyword>
<dbReference type="AlphaFoldDB" id="A0A9X1UPU7"/>
<dbReference type="Proteomes" id="UP001139308">
    <property type="component" value="Unassembled WGS sequence"/>
</dbReference>
<gene>
    <name evidence="2" type="ORF">L5014_37820</name>
</gene>
<reference evidence="2" key="1">
    <citation type="submission" date="2022-01" db="EMBL/GenBank/DDBJ databases">
        <title>Genome sequence and assembly of Parabukholderia sp. RG36.</title>
        <authorList>
            <person name="Chhetri G."/>
        </authorList>
    </citation>
    <scope>NUCLEOTIDE SEQUENCE</scope>
    <source>
        <strain evidence="2">RG36</strain>
    </source>
</reference>
<comment type="caution">
    <text evidence="2">The sequence shown here is derived from an EMBL/GenBank/DDBJ whole genome shotgun (WGS) entry which is preliminary data.</text>
</comment>
<evidence type="ECO:0000313" key="2">
    <source>
        <dbReference type="EMBL" id="MCG5079006.1"/>
    </source>
</evidence>
<feature type="chain" id="PRO_5040955083" evidence="1">
    <location>
        <begin position="23"/>
        <end position="114"/>
    </location>
</feature>
<accession>A0A9X1UPU7</accession>
<proteinExistence type="predicted"/>
<protein>
    <submittedName>
        <fullName evidence="2">Uncharacterized protein</fullName>
    </submittedName>
</protein>
<organism evidence="2 3">
    <name type="scientific">Paraburkholderia tagetis</name>
    <dbReference type="NCBI Taxonomy" id="2913261"/>
    <lineage>
        <taxon>Bacteria</taxon>
        <taxon>Pseudomonadati</taxon>
        <taxon>Pseudomonadota</taxon>
        <taxon>Betaproteobacteria</taxon>
        <taxon>Burkholderiales</taxon>
        <taxon>Burkholderiaceae</taxon>
        <taxon>Paraburkholderia</taxon>
    </lineage>
</organism>
<evidence type="ECO:0000256" key="1">
    <source>
        <dbReference type="SAM" id="SignalP"/>
    </source>
</evidence>
<keyword evidence="1" id="KW-0732">Signal</keyword>
<dbReference type="EMBL" id="JAKLJA010000087">
    <property type="protein sequence ID" value="MCG5079006.1"/>
    <property type="molecule type" value="Genomic_DNA"/>
</dbReference>